<feature type="domain" description="BPL/LPL catalytic" evidence="5">
    <location>
        <begin position="1"/>
        <end position="128"/>
    </location>
</feature>
<organism evidence="6 7">
    <name type="scientific">Paramicrosporidium saccamoebae</name>
    <dbReference type="NCBI Taxonomy" id="1246581"/>
    <lineage>
        <taxon>Eukaryota</taxon>
        <taxon>Fungi</taxon>
        <taxon>Fungi incertae sedis</taxon>
        <taxon>Cryptomycota</taxon>
        <taxon>Cryptomycota incertae sedis</taxon>
        <taxon>Paramicrosporidium</taxon>
    </lineage>
</organism>
<sequence>MMPKKQFSRETYVRMVMEAIHPLRPQLRLSPRFDIFHGTAKVSGSAYRLTRERAYHHGTMLINSDLNMLTKCLDSPVKEEMRASGAAISSVISSVGNIGQIEGHEKLDHESFCDLVTQKFKHQYPGTSVIDIVEEQMDEIDSVRALAKDLQCEEWTFDKTAPFKLKLPQAHISVEDGIIVESTCAHLMSEKLRPSLFVNLLKDPCFS</sequence>
<evidence type="ECO:0000256" key="1">
    <source>
        <dbReference type="ARBA" id="ARBA00003253"/>
    </source>
</evidence>
<dbReference type="PROSITE" id="PS51733">
    <property type="entry name" value="BPL_LPL_CATALYTIC"/>
    <property type="match status" value="1"/>
</dbReference>
<dbReference type="AlphaFoldDB" id="A0A2H9TH58"/>
<dbReference type="GO" id="GO:0005739">
    <property type="term" value="C:mitochondrion"/>
    <property type="evidence" value="ECO:0007669"/>
    <property type="project" value="TreeGrafter"/>
</dbReference>
<dbReference type="GO" id="GO:0009249">
    <property type="term" value="P:protein lipoylation"/>
    <property type="evidence" value="ECO:0007669"/>
    <property type="project" value="InterPro"/>
</dbReference>
<dbReference type="PANTHER" id="PTHR12561">
    <property type="entry name" value="LIPOATE-PROTEIN LIGASE"/>
    <property type="match status" value="1"/>
</dbReference>
<dbReference type="PANTHER" id="PTHR12561:SF3">
    <property type="entry name" value="LIPOYLTRANSFERASE 1, MITOCHONDRIAL"/>
    <property type="match status" value="1"/>
</dbReference>
<dbReference type="InterPro" id="IPR004143">
    <property type="entry name" value="BPL_LPL_catalytic"/>
</dbReference>
<dbReference type="SUPFAM" id="SSF55681">
    <property type="entry name" value="Class II aaRS and biotin synthetases"/>
    <property type="match status" value="1"/>
</dbReference>
<dbReference type="Pfam" id="PF21948">
    <property type="entry name" value="LplA-B_cat"/>
    <property type="match status" value="1"/>
</dbReference>
<evidence type="ECO:0000256" key="4">
    <source>
        <dbReference type="ARBA" id="ARBA00015925"/>
    </source>
</evidence>
<evidence type="ECO:0000313" key="7">
    <source>
        <dbReference type="Proteomes" id="UP000240830"/>
    </source>
</evidence>
<dbReference type="GO" id="GO:0017118">
    <property type="term" value="F:lipoyltransferase activity"/>
    <property type="evidence" value="ECO:0007669"/>
    <property type="project" value="TreeGrafter"/>
</dbReference>
<comment type="similarity">
    <text evidence="3">Belongs to the LplA family.</text>
</comment>
<reference evidence="6 7" key="1">
    <citation type="submission" date="2016-10" db="EMBL/GenBank/DDBJ databases">
        <title>The genome of Paramicrosporidium saccamoebae is the missing link in understanding Cryptomycota and Microsporidia evolution.</title>
        <authorList>
            <person name="Quandt C.A."/>
            <person name="Beaudet D."/>
            <person name="Corsaro D."/>
            <person name="Michel R."/>
            <person name="Corradi N."/>
            <person name="James T."/>
        </authorList>
    </citation>
    <scope>NUCLEOTIDE SEQUENCE [LARGE SCALE GENOMIC DNA]</scope>
    <source>
        <strain evidence="6 7">KSL3</strain>
    </source>
</reference>
<dbReference type="InterPro" id="IPR045864">
    <property type="entry name" value="aa-tRNA-synth_II/BPL/LPL"/>
</dbReference>
<dbReference type="STRING" id="1246581.A0A2H9TH58"/>
<comment type="function">
    <text evidence="1">Catalyzes both the ATP-dependent activation of exogenously supplied lipoate to lipoyl-AMP and the transfer of the activated lipoyl onto the lipoyl domains of lipoate-dependent enzymes.</text>
</comment>
<dbReference type="Proteomes" id="UP000240830">
    <property type="component" value="Unassembled WGS sequence"/>
</dbReference>
<gene>
    <name evidence="6" type="ORF">PSACC_03105</name>
</gene>
<evidence type="ECO:0000256" key="2">
    <source>
        <dbReference type="ARBA" id="ARBA00005085"/>
    </source>
</evidence>
<dbReference type="OrthoDB" id="201621at2759"/>
<protein>
    <recommendedName>
        <fullName evidence="4">Putative lipoate-protein ligase A</fullName>
    </recommendedName>
</protein>
<name>A0A2H9TH58_9FUNG</name>
<evidence type="ECO:0000313" key="6">
    <source>
        <dbReference type="EMBL" id="PJF17081.1"/>
    </source>
</evidence>
<comment type="caution">
    <text evidence="6">The sequence shown here is derived from an EMBL/GenBank/DDBJ whole genome shotgun (WGS) entry which is preliminary data.</text>
</comment>
<dbReference type="UniPathway" id="UPA00537">
    <property type="reaction ID" value="UER00595"/>
</dbReference>
<keyword evidence="7" id="KW-1185">Reference proteome</keyword>
<evidence type="ECO:0000256" key="3">
    <source>
        <dbReference type="ARBA" id="ARBA00008242"/>
    </source>
</evidence>
<evidence type="ECO:0000259" key="5">
    <source>
        <dbReference type="PROSITE" id="PS51733"/>
    </source>
</evidence>
<accession>A0A2H9TH58</accession>
<dbReference type="EMBL" id="MTSL01000191">
    <property type="protein sequence ID" value="PJF17081.1"/>
    <property type="molecule type" value="Genomic_DNA"/>
</dbReference>
<dbReference type="Gene3D" id="3.30.930.10">
    <property type="entry name" value="Bira Bifunctional Protein, Domain 2"/>
    <property type="match status" value="1"/>
</dbReference>
<comment type="pathway">
    <text evidence="2">Protein modification; protein lipoylation via exogenous pathway; protein N(6)-(lipoyl)lysine from lipoate: step 2/2.</text>
</comment>
<dbReference type="InterPro" id="IPR004562">
    <property type="entry name" value="LipoylTrfase_LipoateP_Ligase"/>
</dbReference>
<proteinExistence type="inferred from homology"/>